<dbReference type="EMBL" id="JACJTU010000005">
    <property type="protein sequence ID" value="MBD2733613.1"/>
    <property type="molecule type" value="Genomic_DNA"/>
</dbReference>
<evidence type="ECO:0000259" key="1">
    <source>
        <dbReference type="Pfam" id="PF00534"/>
    </source>
</evidence>
<dbReference type="Proteomes" id="UP000637383">
    <property type="component" value="Unassembled WGS sequence"/>
</dbReference>
<dbReference type="SUPFAM" id="SSF53756">
    <property type="entry name" value="UDP-Glycosyltransferase/glycogen phosphorylase"/>
    <property type="match status" value="1"/>
</dbReference>
<organism evidence="2 3">
    <name type="scientific">Nostoc paludosum FACHB-159</name>
    <dbReference type="NCBI Taxonomy" id="2692908"/>
    <lineage>
        <taxon>Bacteria</taxon>
        <taxon>Bacillati</taxon>
        <taxon>Cyanobacteriota</taxon>
        <taxon>Cyanophyceae</taxon>
        <taxon>Nostocales</taxon>
        <taxon>Nostocaceae</taxon>
        <taxon>Nostoc</taxon>
    </lineage>
</organism>
<evidence type="ECO:0000313" key="3">
    <source>
        <dbReference type="Proteomes" id="UP000637383"/>
    </source>
</evidence>
<dbReference type="RefSeq" id="WP_190954367.1">
    <property type="nucleotide sequence ID" value="NZ_JACJTU010000005.1"/>
</dbReference>
<proteinExistence type="predicted"/>
<dbReference type="Gene3D" id="3.40.50.2000">
    <property type="entry name" value="Glycogen Phosphorylase B"/>
    <property type="match status" value="2"/>
</dbReference>
<reference evidence="2 3" key="1">
    <citation type="journal article" date="2020" name="ISME J.">
        <title>Comparative genomics reveals insights into cyanobacterial evolution and habitat adaptation.</title>
        <authorList>
            <person name="Chen M.Y."/>
            <person name="Teng W.K."/>
            <person name="Zhao L."/>
            <person name="Hu C.X."/>
            <person name="Zhou Y.K."/>
            <person name="Han B.P."/>
            <person name="Song L.R."/>
            <person name="Shu W.S."/>
        </authorList>
    </citation>
    <scope>NUCLEOTIDE SEQUENCE [LARGE SCALE GENOMIC DNA]</scope>
    <source>
        <strain evidence="2 3">FACHB-159</strain>
    </source>
</reference>
<feature type="domain" description="Glycosyl transferase family 1" evidence="1">
    <location>
        <begin position="215"/>
        <end position="364"/>
    </location>
</feature>
<dbReference type="PANTHER" id="PTHR45947:SF3">
    <property type="entry name" value="SULFOQUINOVOSYL TRANSFERASE SQD2"/>
    <property type="match status" value="1"/>
</dbReference>
<dbReference type="Pfam" id="PF00534">
    <property type="entry name" value="Glycos_transf_1"/>
    <property type="match status" value="1"/>
</dbReference>
<accession>A0ABR8K5I6</accession>
<name>A0ABR8K5I6_9NOSO</name>
<protein>
    <submittedName>
        <fullName evidence="2">Glycosyltransferase</fullName>
    </submittedName>
</protein>
<keyword evidence="3" id="KW-1185">Reference proteome</keyword>
<comment type="caution">
    <text evidence="2">The sequence shown here is derived from an EMBL/GenBank/DDBJ whole genome shotgun (WGS) entry which is preliminary data.</text>
</comment>
<dbReference type="InterPro" id="IPR001296">
    <property type="entry name" value="Glyco_trans_1"/>
</dbReference>
<gene>
    <name evidence="2" type="ORF">H6H03_06755</name>
</gene>
<dbReference type="InterPro" id="IPR050194">
    <property type="entry name" value="Glycosyltransferase_grp1"/>
</dbReference>
<sequence>MRKPILTIFYQFNPWNSSIGGIQTLITTFIKYAPQEFEMRLVGTGDEKFQPSQTWQTAEIAGREISFLPLFSLENDNVRSLIPTTLKYTAALFGRCLSSDFMHFHRLEPSLAAWNWHGEKTLFIHNDIHTQMQAVGEKKAILWRRFPAAYFAFESLLIRQFSQILSCNTDAIQFYQQRYPDLQNRVAYIKNSFDGEIFYPLSHLQRQVERRKLAIRLGLDEETRFILFAGRLHPQKDPLLLVRAFAVLNQPQTHLLIAGDGELAIEIRGEIARLGLSDRVTMLGAIGMEELAKLHRICNVFVLCSAYEGLPLVVLEALASGTPVVTTICGETPKLLAADNGVVCKQRTPECVADALRQVILHPENYPTASCVATAQPYSAHTVMEDVYSKMLSRWKLADHSVG</sequence>
<evidence type="ECO:0000313" key="2">
    <source>
        <dbReference type="EMBL" id="MBD2733613.1"/>
    </source>
</evidence>
<dbReference type="PANTHER" id="PTHR45947">
    <property type="entry name" value="SULFOQUINOVOSYL TRANSFERASE SQD2"/>
    <property type="match status" value="1"/>
</dbReference>